<name>A0ABS4ZDM2_9ACTN</name>
<dbReference type="EMBL" id="JAGIOB010000001">
    <property type="protein sequence ID" value="MBP2419069.1"/>
    <property type="molecule type" value="Genomic_DNA"/>
</dbReference>
<dbReference type="InterPro" id="IPR041698">
    <property type="entry name" value="Methyltransf_25"/>
</dbReference>
<keyword evidence="3" id="KW-0489">Methyltransferase</keyword>
<dbReference type="PANTHER" id="PTHR43591">
    <property type="entry name" value="METHYLTRANSFERASE"/>
    <property type="match status" value="1"/>
</dbReference>
<dbReference type="GO" id="GO:0032259">
    <property type="term" value="P:methylation"/>
    <property type="evidence" value="ECO:0007669"/>
    <property type="project" value="UniProtKB-KW"/>
</dbReference>
<sequence length="299" mass="31884">MTTGHDHAAHRHEHHHHGDHAGGPAGHQHDEVDEAGLAELLDLDGVVLHGYLDAVVSWVADAAGPDVRRVADLGAGTGTGTLALARRFPDASVVAVDASAGMLTRLADAAAAAGAGDRVRTLTADLDAGWPDLGELDVVWAALSLHHVAGAEQVMVRAREALRPGGVLAVTEMATPTRYLPDDLGVGRPGLELRLHAALDAQPAPFDRYPDWDDALTRAGFTEVERRTFELTPPRPDPATGRYARAYLSRVRPRVPDDLDADDLAVLDLLLDDASPHSLLRRGDLQVGGRRTGWLARRG</sequence>
<dbReference type="InterPro" id="IPR029063">
    <property type="entry name" value="SAM-dependent_MTases_sf"/>
</dbReference>
<dbReference type="GO" id="GO:0008168">
    <property type="term" value="F:methyltransferase activity"/>
    <property type="evidence" value="ECO:0007669"/>
    <property type="project" value="UniProtKB-KW"/>
</dbReference>
<evidence type="ECO:0000313" key="3">
    <source>
        <dbReference type="EMBL" id="MBP2419069.1"/>
    </source>
</evidence>
<evidence type="ECO:0000256" key="1">
    <source>
        <dbReference type="SAM" id="MobiDB-lite"/>
    </source>
</evidence>
<accession>A0ABS4ZDM2</accession>
<feature type="domain" description="Methyltransferase" evidence="2">
    <location>
        <begin position="70"/>
        <end position="166"/>
    </location>
</feature>
<dbReference type="RefSeq" id="WP_210059162.1">
    <property type="nucleotide sequence ID" value="NZ_BAAAMH010000011.1"/>
</dbReference>
<evidence type="ECO:0000313" key="4">
    <source>
        <dbReference type="Proteomes" id="UP000758168"/>
    </source>
</evidence>
<keyword evidence="3" id="KW-0808">Transferase</keyword>
<gene>
    <name evidence="3" type="ORF">JOF54_003991</name>
</gene>
<dbReference type="Gene3D" id="3.40.50.150">
    <property type="entry name" value="Vaccinia Virus protein VP39"/>
    <property type="match status" value="1"/>
</dbReference>
<comment type="caution">
    <text evidence="3">The sequence shown here is derived from an EMBL/GenBank/DDBJ whole genome shotgun (WGS) entry which is preliminary data.</text>
</comment>
<organism evidence="3 4">
    <name type="scientific">Microlunatus capsulatus</name>
    <dbReference type="NCBI Taxonomy" id="99117"/>
    <lineage>
        <taxon>Bacteria</taxon>
        <taxon>Bacillati</taxon>
        <taxon>Actinomycetota</taxon>
        <taxon>Actinomycetes</taxon>
        <taxon>Propionibacteriales</taxon>
        <taxon>Propionibacteriaceae</taxon>
        <taxon>Microlunatus</taxon>
    </lineage>
</organism>
<feature type="compositionally biased region" description="Basic residues" evidence="1">
    <location>
        <begin position="8"/>
        <end position="18"/>
    </location>
</feature>
<keyword evidence="4" id="KW-1185">Reference proteome</keyword>
<protein>
    <submittedName>
        <fullName evidence="3">SAM-dependent methyltransferase</fullName>
    </submittedName>
</protein>
<feature type="region of interest" description="Disordered" evidence="1">
    <location>
        <begin position="1"/>
        <end position="29"/>
    </location>
</feature>
<proteinExistence type="predicted"/>
<dbReference type="Proteomes" id="UP000758168">
    <property type="component" value="Unassembled WGS sequence"/>
</dbReference>
<dbReference type="SUPFAM" id="SSF53335">
    <property type="entry name" value="S-adenosyl-L-methionine-dependent methyltransferases"/>
    <property type="match status" value="1"/>
</dbReference>
<reference evidence="3 4" key="1">
    <citation type="submission" date="2021-03" db="EMBL/GenBank/DDBJ databases">
        <title>Sequencing the genomes of 1000 actinobacteria strains.</title>
        <authorList>
            <person name="Klenk H.-P."/>
        </authorList>
    </citation>
    <scope>NUCLEOTIDE SEQUENCE [LARGE SCALE GENOMIC DNA]</scope>
    <source>
        <strain evidence="3 4">DSM 12936</strain>
    </source>
</reference>
<dbReference type="CDD" id="cd02440">
    <property type="entry name" value="AdoMet_MTases"/>
    <property type="match status" value="1"/>
</dbReference>
<dbReference type="Pfam" id="PF13649">
    <property type="entry name" value="Methyltransf_25"/>
    <property type="match status" value="1"/>
</dbReference>
<evidence type="ECO:0000259" key="2">
    <source>
        <dbReference type="Pfam" id="PF13649"/>
    </source>
</evidence>